<proteinExistence type="predicted"/>
<dbReference type="PROSITE" id="PS00463">
    <property type="entry name" value="ZN2_CY6_FUNGAL_1"/>
    <property type="match status" value="1"/>
</dbReference>
<dbReference type="SUPFAM" id="SSF57701">
    <property type="entry name" value="Zn2/Cys6 DNA-binding domain"/>
    <property type="match status" value="1"/>
</dbReference>
<reference evidence="7" key="1">
    <citation type="journal article" date="2023" name="IMA Fungus">
        <title>Comparative genomic study of the Penicillium genus elucidates a diverse pangenome and 15 lateral gene transfer events.</title>
        <authorList>
            <person name="Petersen C."/>
            <person name="Sorensen T."/>
            <person name="Nielsen M.R."/>
            <person name="Sondergaard T.E."/>
            <person name="Sorensen J.L."/>
            <person name="Fitzpatrick D.A."/>
            <person name="Frisvad J.C."/>
            <person name="Nielsen K.L."/>
        </authorList>
    </citation>
    <scope>NUCLEOTIDE SEQUENCE</scope>
    <source>
        <strain evidence="7">IBT 12815</strain>
    </source>
</reference>
<feature type="domain" description="Zn(2)-C6 fungal-type" evidence="6">
    <location>
        <begin position="17"/>
        <end position="50"/>
    </location>
</feature>
<dbReference type="GeneID" id="81584584"/>
<keyword evidence="3" id="KW-0804">Transcription</keyword>
<evidence type="ECO:0000256" key="4">
    <source>
        <dbReference type="ARBA" id="ARBA00023242"/>
    </source>
</evidence>
<evidence type="ECO:0000256" key="2">
    <source>
        <dbReference type="ARBA" id="ARBA00023125"/>
    </source>
</evidence>
<feature type="region of interest" description="Disordered" evidence="5">
    <location>
        <begin position="52"/>
        <end position="88"/>
    </location>
</feature>
<organism evidence="7 8">
    <name type="scientific">Penicillium hordei</name>
    <dbReference type="NCBI Taxonomy" id="40994"/>
    <lineage>
        <taxon>Eukaryota</taxon>
        <taxon>Fungi</taxon>
        <taxon>Dikarya</taxon>
        <taxon>Ascomycota</taxon>
        <taxon>Pezizomycotina</taxon>
        <taxon>Eurotiomycetes</taxon>
        <taxon>Eurotiomycetidae</taxon>
        <taxon>Eurotiales</taxon>
        <taxon>Aspergillaceae</taxon>
        <taxon>Penicillium</taxon>
    </lineage>
</organism>
<feature type="region of interest" description="Disordered" evidence="5">
    <location>
        <begin position="178"/>
        <end position="230"/>
    </location>
</feature>
<evidence type="ECO:0000256" key="3">
    <source>
        <dbReference type="ARBA" id="ARBA00023163"/>
    </source>
</evidence>
<accession>A0AAD6H9Q3</accession>
<feature type="compositionally biased region" description="Basic residues" evidence="5">
    <location>
        <begin position="59"/>
        <end position="69"/>
    </location>
</feature>
<keyword evidence="8" id="KW-1185">Reference proteome</keyword>
<sequence>MSMLSRETHAQFPKRFACDRCREHKLRCPREGQTGQTCARCLRAGAPCVTSNLRPLGRPARKTTTKKSHGREGRPRKALRGQSGTADDENNFLFDTDPAQNPVNLFGATEKRPGTRRPDLPSQDPGVFDANGPGLFGLDPEILLGLSGVSDDFLGAGLSNGQSPFGVPSLNDTHFLRPGDVESGYADTSNRSSAQRQYFRDEPSHRLDPDSPGAADPAKQPRKTMSSADTTQRLSVLIASMGKQLDRLNTAPWSVTLVNIVCVNQSQEAANSNPLGEVLQTTSEFVHVLQTIALKTSPTDQSGSRFQSQYSDPATLSSSAVDIHCSRLTANLNNAVQPLHISSSPFVQMCTSESMNPPPSDHFKPDTPAALVILTCYIQIIQIYDILFSRVYESLSEMSHQSISSLQSVPGLQLGGFPVQYGNLQIKILVQVIMHLLTHIERLMGTSAEFRLDTSRGTNDGLFSSSELTPLFRMVMSQTDGEESDGMAVGYISSLRENMKNIQQILEQNNSL</sequence>
<feature type="compositionally biased region" description="Basic and acidic residues" evidence="5">
    <location>
        <begin position="109"/>
        <end position="119"/>
    </location>
</feature>
<feature type="compositionally biased region" description="Basic and acidic residues" evidence="5">
    <location>
        <begin position="198"/>
        <end position="209"/>
    </location>
</feature>
<dbReference type="Proteomes" id="UP001213799">
    <property type="component" value="Unassembled WGS sequence"/>
</dbReference>
<dbReference type="AlphaFoldDB" id="A0AAD6H9Q3"/>
<dbReference type="GO" id="GO:0003677">
    <property type="term" value="F:DNA binding"/>
    <property type="evidence" value="ECO:0007669"/>
    <property type="project" value="UniProtKB-KW"/>
</dbReference>
<dbReference type="PROSITE" id="PS50048">
    <property type="entry name" value="ZN2_CY6_FUNGAL_2"/>
    <property type="match status" value="1"/>
</dbReference>
<feature type="compositionally biased region" description="Polar residues" evidence="5">
    <location>
        <begin position="186"/>
        <end position="196"/>
    </location>
</feature>
<protein>
    <recommendedName>
        <fullName evidence="6">Zn(2)-C6 fungal-type domain-containing protein</fullName>
    </recommendedName>
</protein>
<evidence type="ECO:0000313" key="7">
    <source>
        <dbReference type="EMBL" id="KAJ5618170.1"/>
    </source>
</evidence>
<dbReference type="CDD" id="cd00067">
    <property type="entry name" value="GAL4"/>
    <property type="match status" value="1"/>
</dbReference>
<evidence type="ECO:0000313" key="8">
    <source>
        <dbReference type="Proteomes" id="UP001213799"/>
    </source>
</evidence>
<evidence type="ECO:0000259" key="6">
    <source>
        <dbReference type="PROSITE" id="PS50048"/>
    </source>
</evidence>
<dbReference type="RefSeq" id="XP_056759337.1">
    <property type="nucleotide sequence ID" value="XM_056894342.1"/>
</dbReference>
<dbReference type="Pfam" id="PF00172">
    <property type="entry name" value="Zn_clus"/>
    <property type="match status" value="1"/>
</dbReference>
<dbReference type="GO" id="GO:0008270">
    <property type="term" value="F:zinc ion binding"/>
    <property type="evidence" value="ECO:0007669"/>
    <property type="project" value="InterPro"/>
</dbReference>
<feature type="region of interest" description="Disordered" evidence="5">
    <location>
        <begin position="108"/>
        <end position="127"/>
    </location>
</feature>
<keyword evidence="1" id="KW-0805">Transcription regulation</keyword>
<comment type="caution">
    <text evidence="7">The sequence shown here is derived from an EMBL/GenBank/DDBJ whole genome shotgun (WGS) entry which is preliminary data.</text>
</comment>
<name>A0AAD6H9Q3_9EURO</name>
<keyword evidence="4" id="KW-0539">Nucleus</keyword>
<evidence type="ECO:0000256" key="1">
    <source>
        <dbReference type="ARBA" id="ARBA00023015"/>
    </source>
</evidence>
<dbReference type="GO" id="GO:0000981">
    <property type="term" value="F:DNA-binding transcription factor activity, RNA polymerase II-specific"/>
    <property type="evidence" value="ECO:0007669"/>
    <property type="project" value="InterPro"/>
</dbReference>
<gene>
    <name evidence="7" type="ORF">N7537_003284</name>
</gene>
<reference evidence="7" key="2">
    <citation type="submission" date="2023-01" db="EMBL/GenBank/DDBJ databases">
        <authorList>
            <person name="Petersen C."/>
        </authorList>
    </citation>
    <scope>NUCLEOTIDE SEQUENCE</scope>
    <source>
        <strain evidence="7">IBT 12815</strain>
    </source>
</reference>
<dbReference type="InterPro" id="IPR036864">
    <property type="entry name" value="Zn2-C6_fun-type_DNA-bd_sf"/>
</dbReference>
<dbReference type="SMART" id="SM00066">
    <property type="entry name" value="GAL4"/>
    <property type="match status" value="1"/>
</dbReference>
<keyword evidence="2" id="KW-0238">DNA-binding</keyword>
<dbReference type="EMBL" id="JAQJAE010000001">
    <property type="protein sequence ID" value="KAJ5618170.1"/>
    <property type="molecule type" value="Genomic_DNA"/>
</dbReference>
<dbReference type="InterPro" id="IPR001138">
    <property type="entry name" value="Zn2Cys6_DnaBD"/>
</dbReference>
<evidence type="ECO:0000256" key="5">
    <source>
        <dbReference type="SAM" id="MobiDB-lite"/>
    </source>
</evidence>
<dbReference type="Gene3D" id="4.10.240.10">
    <property type="entry name" value="Zn(2)-C6 fungal-type DNA-binding domain"/>
    <property type="match status" value="1"/>
</dbReference>